<dbReference type="PATRIC" id="fig|546263.7.peg.748"/>
<dbReference type="HOGENOM" id="CLU_131496_11_1_4"/>
<dbReference type="Gene3D" id="3.30.70.100">
    <property type="match status" value="1"/>
</dbReference>
<dbReference type="AlphaFoldDB" id="D4DQR7"/>
<dbReference type="GO" id="GO:0004497">
    <property type="term" value="F:monooxygenase activity"/>
    <property type="evidence" value="ECO:0007669"/>
    <property type="project" value="UniProtKB-KW"/>
</dbReference>
<sequence length="100" mass="11230">MSNIKITAIVAVKAEHRAELLDVFTALVGESRKESGNLRYDLHQDLQNPNRFVFFENWKDQAAVDSHNASAHFQNFLKAIDGKTEAVDIVLMKDVSDNGN</sequence>
<keyword evidence="3" id="KW-0503">Monooxygenase</keyword>
<accession>D4DQR7</accession>
<feature type="domain" description="ABM" evidence="1">
    <location>
        <begin position="4"/>
        <end position="92"/>
    </location>
</feature>
<dbReference type="Proteomes" id="UP000005536">
    <property type="component" value="Unassembled WGS sequence"/>
</dbReference>
<dbReference type="SUPFAM" id="SSF54909">
    <property type="entry name" value="Dimeric alpha+beta barrel"/>
    <property type="match status" value="1"/>
</dbReference>
<evidence type="ECO:0000313" key="4">
    <source>
        <dbReference type="Proteomes" id="UP000005536"/>
    </source>
</evidence>
<gene>
    <name evidence="3" type="ORF">NEIELOOT_01407</name>
    <name evidence="2" type="ORF">NELON_03550</name>
</gene>
<dbReference type="Proteomes" id="UP000031392">
    <property type="component" value="Chromosome"/>
</dbReference>
<dbReference type="InterPro" id="IPR011008">
    <property type="entry name" value="Dimeric_a/b-barrel"/>
</dbReference>
<organism evidence="3 4">
    <name type="scientific">Neisseria elongata subsp. glycolytica ATCC 29315</name>
    <dbReference type="NCBI Taxonomy" id="546263"/>
    <lineage>
        <taxon>Bacteria</taxon>
        <taxon>Pseudomonadati</taxon>
        <taxon>Pseudomonadota</taxon>
        <taxon>Betaproteobacteria</taxon>
        <taxon>Neisseriales</taxon>
        <taxon>Neisseriaceae</taxon>
        <taxon>Neisseria</taxon>
    </lineage>
</organism>
<reference evidence="2 5" key="3">
    <citation type="journal article" date="2015" name="PLoS Genet.">
        <title>Common Cell Shape Evolution of Two Nasopharyngeal Pathogens.</title>
        <authorList>
            <person name="Veyrier F.J."/>
            <person name="Biais N."/>
            <person name="Morales P."/>
            <person name="Belkacem N."/>
            <person name="Guilhen C."/>
            <person name="Ranjeva S."/>
            <person name="Sismeiro O."/>
            <person name="Pehau-Arnaudet G."/>
            <person name="Rocha E.P."/>
            <person name="Werts C."/>
            <person name="Taha M.K."/>
            <person name="Boneca I.G."/>
        </authorList>
    </citation>
    <scope>NUCLEOTIDE SEQUENCE [LARGE SCALE GENOMIC DNA]</scope>
    <source>
        <strain evidence="2 5">ATCC 29315</strain>
    </source>
</reference>
<dbReference type="GO" id="GO:0005829">
    <property type="term" value="C:cytosol"/>
    <property type="evidence" value="ECO:0007669"/>
    <property type="project" value="TreeGrafter"/>
</dbReference>
<dbReference type="STRING" id="546263.NELON_03550"/>
<dbReference type="KEGG" id="nel:NELON_03550"/>
<reference evidence="3 4" key="1">
    <citation type="submission" date="2010-02" db="EMBL/GenBank/DDBJ databases">
        <authorList>
            <person name="Weinstock G."/>
            <person name="Sodergren E."/>
            <person name="Clifton S."/>
            <person name="Fulton L."/>
            <person name="Fulton B."/>
            <person name="Courtney L."/>
            <person name="Fronick C."/>
            <person name="Harrison M."/>
            <person name="Strong C."/>
            <person name="Farmer C."/>
            <person name="Delahaunty K."/>
            <person name="Markovic C."/>
            <person name="Hall O."/>
            <person name="Minx P."/>
            <person name="Tomlinson C."/>
            <person name="Mitreva M."/>
            <person name="Nelson J."/>
            <person name="Hou S."/>
            <person name="Wollam A."/>
            <person name="Pepin K.H."/>
            <person name="Johnson M."/>
            <person name="Bhonagiri V."/>
            <person name="Zhang X."/>
            <person name="Suruliraj S."/>
            <person name="Warren W."/>
            <person name="Chinwalla A."/>
            <person name="Mardis E.R."/>
            <person name="Wilson R.K."/>
        </authorList>
    </citation>
    <scope>NUCLEOTIDE SEQUENCE [LARGE SCALE GENOMIC DNA]</scope>
    <source>
        <strain evidence="3 4">ATCC 29315</strain>
    </source>
</reference>
<keyword evidence="5" id="KW-1185">Reference proteome</keyword>
<dbReference type="RefSeq" id="WP_003772003.1">
    <property type="nucleotide sequence ID" value="NZ_CP007726.1"/>
</dbReference>
<protein>
    <submittedName>
        <fullName evidence="3">Antibiotic biosynthesis monooxygenase</fullName>
    </submittedName>
</protein>
<dbReference type="InterPro" id="IPR007138">
    <property type="entry name" value="ABM_dom"/>
</dbReference>
<reference evidence="5" key="2">
    <citation type="submission" date="2014-05" db="EMBL/GenBank/DDBJ databases">
        <title>Complete Genome sequence of Neisseria elongata subsp. glycolytica.</title>
        <authorList>
            <person name="Veyrier F.J."/>
            <person name="Taha M.-K."/>
        </authorList>
    </citation>
    <scope>NUCLEOTIDE SEQUENCE [LARGE SCALE GENOMIC DNA]</scope>
    <source>
        <strain evidence="5">ATCC 29315</strain>
    </source>
</reference>
<dbReference type="EMBL" id="CP007726">
    <property type="protein sequence ID" value="AJE18046.1"/>
    <property type="molecule type" value="Genomic_DNA"/>
</dbReference>
<evidence type="ECO:0000313" key="3">
    <source>
        <dbReference type="EMBL" id="EFE49665.1"/>
    </source>
</evidence>
<dbReference type="Pfam" id="PF03992">
    <property type="entry name" value="ABM"/>
    <property type="match status" value="1"/>
</dbReference>
<keyword evidence="3" id="KW-0560">Oxidoreductase</keyword>
<evidence type="ECO:0000259" key="1">
    <source>
        <dbReference type="PROSITE" id="PS51725"/>
    </source>
</evidence>
<dbReference type="PANTHER" id="PTHR33336">
    <property type="entry name" value="QUINOL MONOOXYGENASE YGIN-RELATED"/>
    <property type="match status" value="1"/>
</dbReference>
<proteinExistence type="predicted"/>
<evidence type="ECO:0000313" key="5">
    <source>
        <dbReference type="Proteomes" id="UP000031392"/>
    </source>
</evidence>
<evidence type="ECO:0000313" key="2">
    <source>
        <dbReference type="EMBL" id="AJE18046.1"/>
    </source>
</evidence>
<dbReference type="EMBL" id="ADBF01000042">
    <property type="protein sequence ID" value="EFE49665.1"/>
    <property type="molecule type" value="Genomic_DNA"/>
</dbReference>
<name>D4DQR7_NEIEG</name>
<dbReference type="InterPro" id="IPR050744">
    <property type="entry name" value="AI-2_Isomerase_LsrG"/>
</dbReference>
<dbReference type="PROSITE" id="PS51725">
    <property type="entry name" value="ABM"/>
    <property type="match status" value="1"/>
</dbReference>
<dbReference type="PANTHER" id="PTHR33336:SF3">
    <property type="entry name" value="ABM DOMAIN-CONTAINING PROTEIN"/>
    <property type="match status" value="1"/>
</dbReference>